<keyword evidence="6" id="KW-1015">Disulfide bond</keyword>
<feature type="chain" id="PRO_5014387712" evidence="8">
    <location>
        <begin position="23"/>
        <end position="429"/>
    </location>
</feature>
<keyword evidence="5 7" id="KW-0378">Hydrolase</keyword>
<feature type="disulfide bond" evidence="6">
    <location>
        <begin position="299"/>
        <end position="335"/>
    </location>
</feature>
<evidence type="ECO:0000256" key="1">
    <source>
        <dbReference type="ARBA" id="ARBA00007447"/>
    </source>
</evidence>
<protein>
    <submittedName>
        <fullName evidence="10">Acid protease</fullName>
    </submittedName>
</protein>
<proteinExistence type="inferred from homology"/>
<dbReference type="PANTHER" id="PTHR47966">
    <property type="entry name" value="BETA-SITE APP-CLEAVING ENZYME, ISOFORM A-RELATED"/>
    <property type="match status" value="1"/>
</dbReference>
<comment type="similarity">
    <text evidence="1 7">Belongs to the peptidase A1 family.</text>
</comment>
<dbReference type="AlphaFoldDB" id="A0A2J6PKY4"/>
<evidence type="ECO:0000256" key="2">
    <source>
        <dbReference type="ARBA" id="ARBA00022670"/>
    </source>
</evidence>
<dbReference type="PRINTS" id="PR00792">
    <property type="entry name" value="PEPSIN"/>
</dbReference>
<dbReference type="InterPro" id="IPR001461">
    <property type="entry name" value="Aspartic_peptidase_A1"/>
</dbReference>
<dbReference type="InterPro" id="IPR033876">
    <property type="entry name" value="SAP-like"/>
</dbReference>
<keyword evidence="11" id="KW-1185">Reference proteome</keyword>
<dbReference type="OrthoDB" id="771136at2759"/>
<feature type="signal peptide" evidence="8">
    <location>
        <begin position="1"/>
        <end position="22"/>
    </location>
</feature>
<sequence>MQPTCILAIGVSLLLLPTNAFAIEKRDNLSVVAFPLQRVVGSPTIQNTRLHKRSFQSPLLNFLSITWVLSISLGTPPRTIHVRLNTGSSDLVVETDSSDYCTTNPSICSVIGTYDANSSSTYQYVNSHLNVEYADLESATGDYAKDDLKIGGVLIKVMQFGIMYHSTVVSGLLGVGFPVIEFLAASGYGEYNNLPILLVNQGYIQSAAYSLWFNGEHCLVTLPLVLGPYPSIEAFFVILQEVQMRNSAGNLIDLNGGSNSCAFVLDSGTTMTLVPAALAQSIFTAVNAVISNSSAYVDCSLASSLFTVEYKFTGITISVPMSQLILPQNLSPTQCLFGIQSSTIGSFVLGDSFLSSAYAVYDLDNKNVPLAQAVINATSENIIEIGSGPDAVPSITGVNINPTTTTRSMITLAPKPANCNHVRFHLFIG</sequence>
<feature type="domain" description="Peptidase A1" evidence="9">
    <location>
        <begin position="67"/>
        <end position="371"/>
    </location>
</feature>
<evidence type="ECO:0000259" key="9">
    <source>
        <dbReference type="PROSITE" id="PS51767"/>
    </source>
</evidence>
<accession>A0A2J6PKY4</accession>
<dbReference type="InterPro" id="IPR021109">
    <property type="entry name" value="Peptidase_aspartic_dom_sf"/>
</dbReference>
<dbReference type="STRING" id="1745343.A0A2J6PKY4"/>
<keyword evidence="2 7" id="KW-0645">Protease</keyword>
<dbReference type="Proteomes" id="UP000235672">
    <property type="component" value="Unassembled WGS sequence"/>
</dbReference>
<evidence type="ECO:0000256" key="7">
    <source>
        <dbReference type="RuleBase" id="RU000454"/>
    </source>
</evidence>
<dbReference type="GO" id="GO:0004190">
    <property type="term" value="F:aspartic-type endopeptidase activity"/>
    <property type="evidence" value="ECO:0007669"/>
    <property type="project" value="UniProtKB-KW"/>
</dbReference>
<evidence type="ECO:0000256" key="3">
    <source>
        <dbReference type="ARBA" id="ARBA00022729"/>
    </source>
</evidence>
<dbReference type="SUPFAM" id="SSF50630">
    <property type="entry name" value="Acid proteases"/>
    <property type="match status" value="1"/>
</dbReference>
<dbReference type="GO" id="GO:0006508">
    <property type="term" value="P:proteolysis"/>
    <property type="evidence" value="ECO:0007669"/>
    <property type="project" value="UniProtKB-KW"/>
</dbReference>
<dbReference type="PROSITE" id="PS51767">
    <property type="entry name" value="PEPTIDASE_A1"/>
    <property type="match status" value="1"/>
</dbReference>
<evidence type="ECO:0000256" key="4">
    <source>
        <dbReference type="ARBA" id="ARBA00022750"/>
    </source>
</evidence>
<dbReference type="InterPro" id="IPR001969">
    <property type="entry name" value="Aspartic_peptidase_AS"/>
</dbReference>
<evidence type="ECO:0000256" key="6">
    <source>
        <dbReference type="PIRSR" id="PIRSR601461-2"/>
    </source>
</evidence>
<keyword evidence="3 8" id="KW-0732">Signal</keyword>
<dbReference type="Gene3D" id="2.40.70.10">
    <property type="entry name" value="Acid Proteases"/>
    <property type="match status" value="2"/>
</dbReference>
<evidence type="ECO:0000313" key="10">
    <source>
        <dbReference type="EMBL" id="PMD14659.1"/>
    </source>
</evidence>
<gene>
    <name evidence="10" type="ORF">NA56DRAFT_734986</name>
</gene>
<dbReference type="Pfam" id="PF00026">
    <property type="entry name" value="Asp"/>
    <property type="match status" value="1"/>
</dbReference>
<evidence type="ECO:0000256" key="5">
    <source>
        <dbReference type="ARBA" id="ARBA00022801"/>
    </source>
</evidence>
<dbReference type="InterPro" id="IPR033121">
    <property type="entry name" value="PEPTIDASE_A1"/>
</dbReference>
<dbReference type="EMBL" id="KZ613520">
    <property type="protein sequence ID" value="PMD14659.1"/>
    <property type="molecule type" value="Genomic_DNA"/>
</dbReference>
<dbReference type="PANTHER" id="PTHR47966:SF65">
    <property type="entry name" value="ASPARTIC-TYPE ENDOPEPTIDASE"/>
    <property type="match status" value="1"/>
</dbReference>
<name>A0A2J6PKY4_9HELO</name>
<organism evidence="10 11">
    <name type="scientific">Hyaloscypha hepaticicola</name>
    <dbReference type="NCBI Taxonomy" id="2082293"/>
    <lineage>
        <taxon>Eukaryota</taxon>
        <taxon>Fungi</taxon>
        <taxon>Dikarya</taxon>
        <taxon>Ascomycota</taxon>
        <taxon>Pezizomycotina</taxon>
        <taxon>Leotiomycetes</taxon>
        <taxon>Helotiales</taxon>
        <taxon>Hyaloscyphaceae</taxon>
        <taxon>Hyaloscypha</taxon>
    </lineage>
</organism>
<dbReference type="CDD" id="cd05474">
    <property type="entry name" value="SAP_like"/>
    <property type="match status" value="1"/>
</dbReference>
<keyword evidence="4 7" id="KW-0064">Aspartyl protease</keyword>
<evidence type="ECO:0000256" key="8">
    <source>
        <dbReference type="SAM" id="SignalP"/>
    </source>
</evidence>
<reference evidence="10 11" key="1">
    <citation type="submission" date="2016-05" db="EMBL/GenBank/DDBJ databases">
        <title>A degradative enzymes factory behind the ericoid mycorrhizal symbiosis.</title>
        <authorList>
            <consortium name="DOE Joint Genome Institute"/>
            <person name="Martino E."/>
            <person name="Morin E."/>
            <person name="Grelet G."/>
            <person name="Kuo A."/>
            <person name="Kohler A."/>
            <person name="Daghino S."/>
            <person name="Barry K."/>
            <person name="Choi C."/>
            <person name="Cichocki N."/>
            <person name="Clum A."/>
            <person name="Copeland A."/>
            <person name="Hainaut M."/>
            <person name="Haridas S."/>
            <person name="Labutti K."/>
            <person name="Lindquist E."/>
            <person name="Lipzen A."/>
            <person name="Khouja H.-R."/>
            <person name="Murat C."/>
            <person name="Ohm R."/>
            <person name="Olson A."/>
            <person name="Spatafora J."/>
            <person name="Veneault-Fourrey C."/>
            <person name="Henrissat B."/>
            <person name="Grigoriev I."/>
            <person name="Martin F."/>
            <person name="Perotto S."/>
        </authorList>
    </citation>
    <scope>NUCLEOTIDE SEQUENCE [LARGE SCALE GENOMIC DNA]</scope>
    <source>
        <strain evidence="10 11">UAMH 7357</strain>
    </source>
</reference>
<dbReference type="PROSITE" id="PS00141">
    <property type="entry name" value="ASP_PROTEASE"/>
    <property type="match status" value="1"/>
</dbReference>
<evidence type="ECO:0000313" key="11">
    <source>
        <dbReference type="Proteomes" id="UP000235672"/>
    </source>
</evidence>